<dbReference type="SMART" id="SM00822">
    <property type="entry name" value="PKS_KR"/>
    <property type="match status" value="1"/>
</dbReference>
<comment type="caution">
    <text evidence="5">The sequence shown here is derived from an EMBL/GenBank/DDBJ whole genome shotgun (WGS) entry which is preliminary data.</text>
</comment>
<dbReference type="Gene3D" id="3.40.50.720">
    <property type="entry name" value="NAD(P)-binding Rossmann-like Domain"/>
    <property type="match status" value="1"/>
</dbReference>
<feature type="transmembrane region" description="Helical" evidence="3">
    <location>
        <begin position="221"/>
        <end position="241"/>
    </location>
</feature>
<evidence type="ECO:0000256" key="1">
    <source>
        <dbReference type="ARBA" id="ARBA00006484"/>
    </source>
</evidence>
<dbReference type="InterPro" id="IPR036291">
    <property type="entry name" value="NAD(P)-bd_dom_sf"/>
</dbReference>
<evidence type="ECO:0000313" key="5">
    <source>
        <dbReference type="EMBL" id="MBC8208356.1"/>
    </source>
</evidence>
<dbReference type="InterPro" id="IPR057326">
    <property type="entry name" value="KR_dom"/>
</dbReference>
<dbReference type="Proteomes" id="UP000599024">
    <property type="component" value="Unassembled WGS sequence"/>
</dbReference>
<gene>
    <name evidence="5" type="ORF">H8E79_04210</name>
</gene>
<dbReference type="FunFam" id="3.40.50.720:FF:000173">
    <property type="entry name" value="3-oxoacyl-[acyl-carrier protein] reductase"/>
    <property type="match status" value="1"/>
</dbReference>
<evidence type="ECO:0000256" key="3">
    <source>
        <dbReference type="SAM" id="Phobius"/>
    </source>
</evidence>
<dbReference type="AlphaFoldDB" id="A0A8J6T9C1"/>
<dbReference type="InterPro" id="IPR002347">
    <property type="entry name" value="SDR_fam"/>
</dbReference>
<dbReference type="PANTHER" id="PTHR42879">
    <property type="entry name" value="3-OXOACYL-(ACYL-CARRIER-PROTEIN) REDUCTASE"/>
    <property type="match status" value="1"/>
</dbReference>
<dbReference type="SUPFAM" id="SSF51735">
    <property type="entry name" value="NAD(P)-binding Rossmann-fold domains"/>
    <property type="match status" value="1"/>
</dbReference>
<dbReference type="InterPro" id="IPR050259">
    <property type="entry name" value="SDR"/>
</dbReference>
<evidence type="ECO:0000259" key="4">
    <source>
        <dbReference type="SMART" id="SM00822"/>
    </source>
</evidence>
<keyword evidence="3" id="KW-1133">Transmembrane helix</keyword>
<dbReference type="EMBL" id="JACNLK010000035">
    <property type="protein sequence ID" value="MBC8208356.1"/>
    <property type="molecule type" value="Genomic_DNA"/>
</dbReference>
<keyword evidence="3" id="KW-0812">Transmembrane</keyword>
<dbReference type="PANTHER" id="PTHR42879:SF2">
    <property type="entry name" value="3-OXOACYL-[ACYL-CARRIER-PROTEIN] REDUCTASE FABG"/>
    <property type="match status" value="1"/>
</dbReference>
<evidence type="ECO:0000256" key="2">
    <source>
        <dbReference type="ARBA" id="ARBA00023002"/>
    </source>
</evidence>
<comment type="similarity">
    <text evidence="1">Belongs to the short-chain dehydrogenases/reductases (SDR) family.</text>
</comment>
<accession>A0A8J6T9C1</accession>
<dbReference type="NCBIfam" id="NF009466">
    <property type="entry name" value="PRK12826.1-2"/>
    <property type="match status" value="1"/>
</dbReference>
<protein>
    <submittedName>
        <fullName evidence="5">SDR family oxidoreductase</fullName>
    </submittedName>
</protein>
<organism evidence="5 6">
    <name type="scientific">Candidatus Desulfatifera sulfidica</name>
    <dbReference type="NCBI Taxonomy" id="2841691"/>
    <lineage>
        <taxon>Bacteria</taxon>
        <taxon>Pseudomonadati</taxon>
        <taxon>Thermodesulfobacteriota</taxon>
        <taxon>Desulfobulbia</taxon>
        <taxon>Desulfobulbales</taxon>
        <taxon>Desulfobulbaceae</taxon>
        <taxon>Candidatus Desulfatifera</taxon>
    </lineage>
</organism>
<evidence type="ECO:0000313" key="6">
    <source>
        <dbReference type="Proteomes" id="UP000599024"/>
    </source>
</evidence>
<proteinExistence type="inferred from homology"/>
<keyword evidence="3" id="KW-0472">Membrane</keyword>
<sequence>MEKEFVGKKVVVSGASRGIGRAISLAFLEQGATVLGIYGGNETAAQAMRDECSAAGDHLRLTRCDVSNATHVEELFRDIENEFSTIDVLINNAGIRRDKLLALMDVEDWQEVINVNLTGTFLMAKHAVLLMLKQKYGRIINITSPAASLGFQGQTNYSASKAGQMGLTRSLAKETAKKKITVNCVAPGFIDTDFLDGLNDSQLAEYKKMVPMRRFGRGDEVAAAVLFLASAGAAYITGSLLDVNGGL</sequence>
<keyword evidence="2" id="KW-0560">Oxidoreductase</keyword>
<dbReference type="PRINTS" id="PR00080">
    <property type="entry name" value="SDRFAMILY"/>
</dbReference>
<feature type="domain" description="Ketoreductase" evidence="4">
    <location>
        <begin position="8"/>
        <end position="192"/>
    </location>
</feature>
<dbReference type="PRINTS" id="PR00081">
    <property type="entry name" value="GDHRDH"/>
</dbReference>
<reference evidence="5 6" key="1">
    <citation type="submission" date="2020-08" db="EMBL/GenBank/DDBJ databases">
        <title>Bridging the membrane lipid divide: bacteria of the FCB group superphylum have the potential to synthesize archaeal ether lipids.</title>
        <authorList>
            <person name="Villanueva L."/>
            <person name="Von Meijenfeldt F.A.B."/>
            <person name="Westbye A.B."/>
            <person name="Yadav S."/>
            <person name="Hopmans E.C."/>
            <person name="Dutilh B.E."/>
            <person name="Sinninghe Damste J.S."/>
        </authorList>
    </citation>
    <scope>NUCLEOTIDE SEQUENCE [LARGE SCALE GENOMIC DNA]</scope>
    <source>
        <strain evidence="5">NIOZ-UU81</strain>
    </source>
</reference>
<dbReference type="Pfam" id="PF13561">
    <property type="entry name" value="adh_short_C2"/>
    <property type="match status" value="1"/>
</dbReference>
<dbReference type="GO" id="GO:0016491">
    <property type="term" value="F:oxidoreductase activity"/>
    <property type="evidence" value="ECO:0007669"/>
    <property type="project" value="UniProtKB-KW"/>
</dbReference>
<name>A0A8J6T9C1_9BACT</name>